<comment type="caution">
    <text evidence="1">The sequence shown here is derived from an EMBL/GenBank/DDBJ whole genome shotgun (WGS) entry which is preliminary data.</text>
</comment>
<proteinExistence type="predicted"/>
<dbReference type="Proteomes" id="UP000265618">
    <property type="component" value="Unassembled WGS sequence"/>
</dbReference>
<dbReference type="AlphaFoldDB" id="A0A391P1K2"/>
<organism evidence="1 2">
    <name type="scientific">Kipferlia bialata</name>
    <dbReference type="NCBI Taxonomy" id="797122"/>
    <lineage>
        <taxon>Eukaryota</taxon>
        <taxon>Metamonada</taxon>
        <taxon>Carpediemonas-like organisms</taxon>
        <taxon>Kipferlia</taxon>
    </lineage>
</organism>
<gene>
    <name evidence="1" type="ORF">KIPB_013605</name>
</gene>
<name>A0A391P1K2_9EUKA</name>
<protein>
    <submittedName>
        <fullName evidence="1">Uncharacterized protein</fullName>
    </submittedName>
</protein>
<dbReference type="EMBL" id="BDIP01006552">
    <property type="protein sequence ID" value="GCA64213.1"/>
    <property type="molecule type" value="Genomic_DNA"/>
</dbReference>
<feature type="non-terminal residue" evidence="1">
    <location>
        <position position="1"/>
    </location>
</feature>
<evidence type="ECO:0000313" key="1">
    <source>
        <dbReference type="EMBL" id="GCA64213.1"/>
    </source>
</evidence>
<accession>A0A391P1K2</accession>
<sequence>VYWPVQGGEPSSKLLSCPTSERHSQWLGFTETLWDSGNHRADRTEVNHPPNVFDSVCTLLQ</sequence>
<keyword evidence="2" id="KW-1185">Reference proteome</keyword>
<reference evidence="1 2" key="1">
    <citation type="journal article" date="2018" name="PLoS ONE">
        <title>The draft genome of Kipferlia bialata reveals reductive genome evolution in fornicate parasites.</title>
        <authorList>
            <person name="Tanifuji G."/>
            <person name="Takabayashi S."/>
            <person name="Kume K."/>
            <person name="Takagi M."/>
            <person name="Nakayama T."/>
            <person name="Kamikawa R."/>
            <person name="Inagaki Y."/>
            <person name="Hashimoto T."/>
        </authorList>
    </citation>
    <scope>NUCLEOTIDE SEQUENCE [LARGE SCALE GENOMIC DNA]</scope>
    <source>
        <strain evidence="1">NY0173</strain>
    </source>
</reference>
<evidence type="ECO:0000313" key="2">
    <source>
        <dbReference type="Proteomes" id="UP000265618"/>
    </source>
</evidence>